<evidence type="ECO:0008006" key="3">
    <source>
        <dbReference type="Google" id="ProtNLM"/>
    </source>
</evidence>
<dbReference type="InterPro" id="IPR012337">
    <property type="entry name" value="RNaseH-like_sf"/>
</dbReference>
<dbReference type="AlphaFoldDB" id="A0A4T0LBB4"/>
<gene>
    <name evidence="1" type="ORF">E3Q17_04403</name>
</gene>
<evidence type="ECO:0000313" key="1">
    <source>
        <dbReference type="EMBL" id="TIB95034.1"/>
    </source>
</evidence>
<dbReference type="Gene3D" id="3.30.420.10">
    <property type="entry name" value="Ribonuclease H-like superfamily/Ribonuclease H"/>
    <property type="match status" value="1"/>
</dbReference>
<dbReference type="Proteomes" id="UP000307169">
    <property type="component" value="Unassembled WGS sequence"/>
</dbReference>
<reference evidence="1 2" key="1">
    <citation type="submission" date="2019-03" db="EMBL/GenBank/DDBJ databases">
        <title>Sequencing 25 genomes of Wallemia mellicola.</title>
        <authorList>
            <person name="Gostincar C."/>
        </authorList>
    </citation>
    <scope>NUCLEOTIDE SEQUENCE [LARGE SCALE GENOMIC DNA]</scope>
    <source>
        <strain evidence="1 2">EXF-1262</strain>
    </source>
</reference>
<protein>
    <recommendedName>
        <fullName evidence="3">Integrase catalytic domain-containing protein</fullName>
    </recommendedName>
</protein>
<organism evidence="1 2">
    <name type="scientific">Wallemia mellicola</name>
    <dbReference type="NCBI Taxonomy" id="1708541"/>
    <lineage>
        <taxon>Eukaryota</taxon>
        <taxon>Fungi</taxon>
        <taxon>Dikarya</taxon>
        <taxon>Basidiomycota</taxon>
        <taxon>Wallemiomycotina</taxon>
        <taxon>Wallemiomycetes</taxon>
        <taxon>Wallemiales</taxon>
        <taxon>Wallemiaceae</taxon>
        <taxon>Wallemia</taxon>
    </lineage>
</organism>
<comment type="caution">
    <text evidence="1">The sequence shown here is derived from an EMBL/GenBank/DDBJ whole genome shotgun (WGS) entry which is preliminary data.</text>
</comment>
<name>A0A4T0LBB4_9BASI</name>
<sequence length="63" mass="7171">MSERLIIYYQKHGIINEYTAGYAPSANGIAERYNQTIQRSIATILTDAKLPNDYWIIAAHTQV</sequence>
<accession>A0A4T0LBB4</accession>
<dbReference type="GO" id="GO:0003676">
    <property type="term" value="F:nucleic acid binding"/>
    <property type="evidence" value="ECO:0007669"/>
    <property type="project" value="InterPro"/>
</dbReference>
<dbReference type="SUPFAM" id="SSF53098">
    <property type="entry name" value="Ribonuclease H-like"/>
    <property type="match status" value="1"/>
</dbReference>
<dbReference type="EMBL" id="SPRH01000113">
    <property type="protein sequence ID" value="TIB95034.1"/>
    <property type="molecule type" value="Genomic_DNA"/>
</dbReference>
<evidence type="ECO:0000313" key="2">
    <source>
        <dbReference type="Proteomes" id="UP000307169"/>
    </source>
</evidence>
<proteinExistence type="predicted"/>
<dbReference type="InterPro" id="IPR036397">
    <property type="entry name" value="RNaseH_sf"/>
</dbReference>